<accession>A0A3Q3FIB2</accession>
<evidence type="ECO:0000313" key="8">
    <source>
        <dbReference type="Proteomes" id="UP000264800"/>
    </source>
</evidence>
<keyword evidence="4 6" id="KW-1133">Transmembrane helix</keyword>
<feature type="transmembrane region" description="Helical" evidence="6">
    <location>
        <begin position="13"/>
        <end position="35"/>
    </location>
</feature>
<proteinExistence type="inferred from homology"/>
<dbReference type="PANTHER" id="PTHR14948">
    <property type="entry name" value="NG5"/>
    <property type="match status" value="1"/>
</dbReference>
<evidence type="ECO:0000313" key="7">
    <source>
        <dbReference type="Ensembl" id="ENSKMAP00000012752.1"/>
    </source>
</evidence>
<keyword evidence="5 6" id="KW-0472">Membrane</keyword>
<feature type="transmembrane region" description="Helical" evidence="6">
    <location>
        <begin position="61"/>
        <end position="83"/>
    </location>
</feature>
<evidence type="ECO:0000256" key="3">
    <source>
        <dbReference type="ARBA" id="ARBA00022692"/>
    </source>
</evidence>
<protein>
    <submittedName>
        <fullName evidence="7">Uncharacterized protein</fullName>
    </submittedName>
</protein>
<dbReference type="Pfam" id="PF04505">
    <property type="entry name" value="CD225"/>
    <property type="match status" value="1"/>
</dbReference>
<dbReference type="OMA" id="IVYSCKA"/>
<reference evidence="7" key="2">
    <citation type="submission" date="2025-09" db="UniProtKB">
        <authorList>
            <consortium name="Ensembl"/>
        </authorList>
    </citation>
    <scope>IDENTIFICATION</scope>
</reference>
<organism evidence="7 8">
    <name type="scientific">Kryptolebias marmoratus</name>
    <name type="common">Mangrove killifish</name>
    <name type="synonym">Rivulus marmoratus</name>
    <dbReference type="NCBI Taxonomy" id="37003"/>
    <lineage>
        <taxon>Eukaryota</taxon>
        <taxon>Metazoa</taxon>
        <taxon>Chordata</taxon>
        <taxon>Craniata</taxon>
        <taxon>Vertebrata</taxon>
        <taxon>Euteleostomi</taxon>
        <taxon>Actinopterygii</taxon>
        <taxon>Neopterygii</taxon>
        <taxon>Teleostei</taxon>
        <taxon>Neoteleostei</taxon>
        <taxon>Acanthomorphata</taxon>
        <taxon>Ovalentaria</taxon>
        <taxon>Atherinomorphae</taxon>
        <taxon>Cyprinodontiformes</taxon>
        <taxon>Rivulidae</taxon>
        <taxon>Kryptolebias</taxon>
    </lineage>
</organism>
<name>A0A3Q3FIB2_KRYMA</name>
<comment type="similarity">
    <text evidence="2">Belongs to the CD225/Dispanin family.</text>
</comment>
<keyword evidence="3 6" id="KW-0812">Transmembrane</keyword>
<dbReference type="InterPro" id="IPR007593">
    <property type="entry name" value="CD225/Dispanin_fam"/>
</dbReference>
<dbReference type="PANTHER" id="PTHR14948:SF46">
    <property type="entry name" value="DISPANIN SUBFAMILY A MEMBER 2B-LIKE-RELATED"/>
    <property type="match status" value="1"/>
</dbReference>
<dbReference type="Ensembl" id="ENSKMAT00000012942.1">
    <property type="protein sequence ID" value="ENSKMAP00000012752.1"/>
    <property type="gene ID" value="ENSKMAG00000009569.1"/>
</dbReference>
<evidence type="ECO:0000256" key="2">
    <source>
        <dbReference type="ARBA" id="ARBA00006843"/>
    </source>
</evidence>
<sequence length="86" mass="9101">MEGGQSHAVYPSYLGWSIFNTFCCCLPLGIAAIIFSTKVQSANQSGNTVAAQDASSKAKKLNIIACVCGVIFLIIMISIQLSARKS</sequence>
<comment type="subcellular location">
    <subcellularLocation>
        <location evidence="1">Membrane</location>
    </subcellularLocation>
</comment>
<evidence type="ECO:0000256" key="1">
    <source>
        <dbReference type="ARBA" id="ARBA00004370"/>
    </source>
</evidence>
<reference evidence="7" key="1">
    <citation type="submission" date="2025-08" db="UniProtKB">
        <authorList>
            <consortium name="Ensembl"/>
        </authorList>
    </citation>
    <scope>IDENTIFICATION</scope>
</reference>
<dbReference type="GeneTree" id="ENSGT01030000234792"/>
<keyword evidence="8" id="KW-1185">Reference proteome</keyword>
<evidence type="ECO:0000256" key="5">
    <source>
        <dbReference type="ARBA" id="ARBA00023136"/>
    </source>
</evidence>
<dbReference type="AlphaFoldDB" id="A0A3Q3FIB2"/>
<dbReference type="Proteomes" id="UP000264800">
    <property type="component" value="Unplaced"/>
</dbReference>
<evidence type="ECO:0000256" key="4">
    <source>
        <dbReference type="ARBA" id="ARBA00022989"/>
    </source>
</evidence>
<evidence type="ECO:0000256" key="6">
    <source>
        <dbReference type="SAM" id="Phobius"/>
    </source>
</evidence>
<dbReference type="InterPro" id="IPR051423">
    <property type="entry name" value="CD225/Dispanin"/>
</dbReference>
<dbReference type="GO" id="GO:0016020">
    <property type="term" value="C:membrane"/>
    <property type="evidence" value="ECO:0007669"/>
    <property type="project" value="UniProtKB-SubCell"/>
</dbReference>